<dbReference type="Pfam" id="PF01738">
    <property type="entry name" value="DLH"/>
    <property type="match status" value="1"/>
</dbReference>
<proteinExistence type="predicted"/>
<dbReference type="Gene3D" id="3.40.50.1820">
    <property type="entry name" value="alpha/beta hydrolase"/>
    <property type="match status" value="1"/>
</dbReference>
<name>A0ABW3CEE6_9ACTN</name>
<dbReference type="EMBL" id="JBHTIR010001098">
    <property type="protein sequence ID" value="MFD0852142.1"/>
    <property type="molecule type" value="Genomic_DNA"/>
</dbReference>
<evidence type="ECO:0000313" key="2">
    <source>
        <dbReference type="EMBL" id="MFD0852142.1"/>
    </source>
</evidence>
<dbReference type="InterPro" id="IPR002925">
    <property type="entry name" value="Dienelactn_hydro"/>
</dbReference>
<protein>
    <submittedName>
        <fullName evidence="2">Dienelactone hydrolase family protein</fullName>
    </submittedName>
</protein>
<feature type="non-terminal residue" evidence="2">
    <location>
        <position position="1"/>
    </location>
</feature>
<gene>
    <name evidence="2" type="ORF">ACFQ07_07915</name>
</gene>
<reference evidence="3" key="1">
    <citation type="journal article" date="2019" name="Int. J. Syst. Evol. Microbiol.">
        <title>The Global Catalogue of Microorganisms (GCM) 10K type strain sequencing project: providing services to taxonomists for standard genome sequencing and annotation.</title>
        <authorList>
            <consortium name="The Broad Institute Genomics Platform"/>
            <consortium name="The Broad Institute Genome Sequencing Center for Infectious Disease"/>
            <person name="Wu L."/>
            <person name="Ma J."/>
        </authorList>
    </citation>
    <scope>NUCLEOTIDE SEQUENCE [LARGE SCALE GENOMIC DNA]</scope>
    <source>
        <strain evidence="3">JCM 31696</strain>
    </source>
</reference>
<dbReference type="GO" id="GO:0016787">
    <property type="term" value="F:hydrolase activity"/>
    <property type="evidence" value="ECO:0007669"/>
    <property type="project" value="UniProtKB-KW"/>
</dbReference>
<keyword evidence="3" id="KW-1185">Reference proteome</keyword>
<dbReference type="Proteomes" id="UP001597083">
    <property type="component" value="Unassembled WGS sequence"/>
</dbReference>
<dbReference type="SUPFAM" id="SSF53474">
    <property type="entry name" value="alpha/beta-Hydrolases"/>
    <property type="match status" value="1"/>
</dbReference>
<organism evidence="2 3">
    <name type="scientific">Actinomadura adrarensis</name>
    <dbReference type="NCBI Taxonomy" id="1819600"/>
    <lineage>
        <taxon>Bacteria</taxon>
        <taxon>Bacillati</taxon>
        <taxon>Actinomycetota</taxon>
        <taxon>Actinomycetes</taxon>
        <taxon>Streptosporangiales</taxon>
        <taxon>Thermomonosporaceae</taxon>
        <taxon>Actinomadura</taxon>
    </lineage>
</organism>
<comment type="caution">
    <text evidence="2">The sequence shown here is derived from an EMBL/GenBank/DDBJ whole genome shotgun (WGS) entry which is preliminary data.</text>
</comment>
<feature type="domain" description="Dienelactone hydrolase" evidence="1">
    <location>
        <begin position="3"/>
        <end position="68"/>
    </location>
</feature>
<accession>A0ABW3CEE6</accession>
<sequence>AGKLDRALADLDVPHEVKEYPEAGHSFLTDSRLPAPMAPVAKIVMGHGKGREAAPEAWERIFGFFDTHVAAKG</sequence>
<dbReference type="InterPro" id="IPR029058">
    <property type="entry name" value="AB_hydrolase_fold"/>
</dbReference>
<evidence type="ECO:0000313" key="3">
    <source>
        <dbReference type="Proteomes" id="UP001597083"/>
    </source>
</evidence>
<keyword evidence="2" id="KW-0378">Hydrolase</keyword>
<evidence type="ECO:0000259" key="1">
    <source>
        <dbReference type="Pfam" id="PF01738"/>
    </source>
</evidence>